<evidence type="ECO:0000256" key="1">
    <source>
        <dbReference type="SAM" id="Phobius"/>
    </source>
</evidence>
<reference evidence="3" key="1">
    <citation type="submission" date="2016-10" db="EMBL/GenBank/DDBJ databases">
        <authorList>
            <person name="Varghese N."/>
            <person name="Submissions S."/>
        </authorList>
    </citation>
    <scope>NUCLEOTIDE SEQUENCE [LARGE SCALE GENOMIC DNA]</scope>
    <source>
        <strain evidence="3">DSM 1565</strain>
    </source>
</reference>
<keyword evidence="1" id="KW-1133">Transmembrane helix</keyword>
<dbReference type="AlphaFoldDB" id="A0A1I7NQ21"/>
<name>A0A1I7NQ21_9HYPH</name>
<evidence type="ECO:0000313" key="2">
    <source>
        <dbReference type="EMBL" id="SFV36732.1"/>
    </source>
</evidence>
<dbReference type="RefSeq" id="WP_177228162.1">
    <property type="nucleotide sequence ID" value="NZ_FPCH01000003.1"/>
</dbReference>
<sequence>MPDSAYTMIFAVEALLVLGALGTGLVVFVTNRNHRADRKVLSSSE</sequence>
<accession>A0A1I7NQ21</accession>
<keyword evidence="1" id="KW-0472">Membrane</keyword>
<keyword evidence="3" id="KW-1185">Reference proteome</keyword>
<evidence type="ECO:0000313" key="3">
    <source>
        <dbReference type="Proteomes" id="UP000199423"/>
    </source>
</evidence>
<keyword evidence="1" id="KW-0812">Transmembrane</keyword>
<feature type="transmembrane region" description="Helical" evidence="1">
    <location>
        <begin position="6"/>
        <end position="29"/>
    </location>
</feature>
<organism evidence="2 3">
    <name type="scientific">Hyphomicrobium facile</name>
    <dbReference type="NCBI Taxonomy" id="51670"/>
    <lineage>
        <taxon>Bacteria</taxon>
        <taxon>Pseudomonadati</taxon>
        <taxon>Pseudomonadota</taxon>
        <taxon>Alphaproteobacteria</taxon>
        <taxon>Hyphomicrobiales</taxon>
        <taxon>Hyphomicrobiaceae</taxon>
        <taxon>Hyphomicrobium</taxon>
    </lineage>
</organism>
<gene>
    <name evidence="2" type="ORF">SAMN04488557_2714</name>
</gene>
<dbReference type="Proteomes" id="UP000199423">
    <property type="component" value="Unassembled WGS sequence"/>
</dbReference>
<proteinExistence type="predicted"/>
<dbReference type="EMBL" id="FPCH01000003">
    <property type="protein sequence ID" value="SFV36732.1"/>
    <property type="molecule type" value="Genomic_DNA"/>
</dbReference>
<protein>
    <submittedName>
        <fullName evidence="2">Uncharacterized protein</fullName>
    </submittedName>
</protein>